<evidence type="ECO:0000256" key="2">
    <source>
        <dbReference type="SAM" id="Phobius"/>
    </source>
</evidence>
<keyword evidence="4" id="KW-1185">Reference proteome</keyword>
<dbReference type="AlphaFoldDB" id="A0A4Y9YVX6"/>
<protein>
    <submittedName>
        <fullName evidence="3">Uncharacterized protein</fullName>
    </submittedName>
</protein>
<accession>A0A4Y9YVX6</accession>
<evidence type="ECO:0000313" key="4">
    <source>
        <dbReference type="Proteomes" id="UP000298327"/>
    </source>
</evidence>
<organism evidence="3 4">
    <name type="scientific">Dentipellis fragilis</name>
    <dbReference type="NCBI Taxonomy" id="205917"/>
    <lineage>
        <taxon>Eukaryota</taxon>
        <taxon>Fungi</taxon>
        <taxon>Dikarya</taxon>
        <taxon>Basidiomycota</taxon>
        <taxon>Agaricomycotina</taxon>
        <taxon>Agaricomycetes</taxon>
        <taxon>Russulales</taxon>
        <taxon>Hericiaceae</taxon>
        <taxon>Dentipellis</taxon>
    </lineage>
</organism>
<sequence>MAPARIHGHQDGYGSMNLMLVSTTLLTRLNINTMWAATNGAEERNHSAATMCILLTLISTIMLVLLLTLHPCTLAMTILAGTPQQCRSSGRITSALGERDESPNPSQCASAPHAEGVPRKTPNTLTSPMLSPNPTA</sequence>
<feature type="region of interest" description="Disordered" evidence="1">
    <location>
        <begin position="84"/>
        <end position="136"/>
    </location>
</feature>
<evidence type="ECO:0000256" key="1">
    <source>
        <dbReference type="SAM" id="MobiDB-lite"/>
    </source>
</evidence>
<feature type="compositionally biased region" description="Polar residues" evidence="1">
    <location>
        <begin position="121"/>
        <end position="136"/>
    </location>
</feature>
<keyword evidence="2" id="KW-1133">Transmembrane helix</keyword>
<gene>
    <name evidence="3" type="ORF">EVG20_g4523</name>
</gene>
<comment type="caution">
    <text evidence="3">The sequence shown here is derived from an EMBL/GenBank/DDBJ whole genome shotgun (WGS) entry which is preliminary data.</text>
</comment>
<proteinExistence type="predicted"/>
<keyword evidence="2" id="KW-0472">Membrane</keyword>
<dbReference type="Proteomes" id="UP000298327">
    <property type="component" value="Unassembled WGS sequence"/>
</dbReference>
<reference evidence="3 4" key="1">
    <citation type="submission" date="2019-02" db="EMBL/GenBank/DDBJ databases">
        <title>Genome sequencing of the rare red list fungi Dentipellis fragilis.</title>
        <authorList>
            <person name="Buettner E."/>
            <person name="Kellner H."/>
        </authorList>
    </citation>
    <scope>NUCLEOTIDE SEQUENCE [LARGE SCALE GENOMIC DNA]</scope>
    <source>
        <strain evidence="3 4">DSM 105465</strain>
    </source>
</reference>
<name>A0A4Y9YVX6_9AGAM</name>
<dbReference type="EMBL" id="SEOQ01000236">
    <property type="protein sequence ID" value="TFY66574.1"/>
    <property type="molecule type" value="Genomic_DNA"/>
</dbReference>
<feature type="transmembrane region" description="Helical" evidence="2">
    <location>
        <begin position="48"/>
        <end position="69"/>
    </location>
</feature>
<keyword evidence="2" id="KW-0812">Transmembrane</keyword>
<evidence type="ECO:0000313" key="3">
    <source>
        <dbReference type="EMBL" id="TFY66574.1"/>
    </source>
</evidence>